<organism evidence="1 2">
    <name type="scientific">Pistacia integerrima</name>
    <dbReference type="NCBI Taxonomy" id="434235"/>
    <lineage>
        <taxon>Eukaryota</taxon>
        <taxon>Viridiplantae</taxon>
        <taxon>Streptophyta</taxon>
        <taxon>Embryophyta</taxon>
        <taxon>Tracheophyta</taxon>
        <taxon>Spermatophyta</taxon>
        <taxon>Magnoliopsida</taxon>
        <taxon>eudicotyledons</taxon>
        <taxon>Gunneridae</taxon>
        <taxon>Pentapetalae</taxon>
        <taxon>rosids</taxon>
        <taxon>malvids</taxon>
        <taxon>Sapindales</taxon>
        <taxon>Anacardiaceae</taxon>
        <taxon>Pistacia</taxon>
    </lineage>
</organism>
<dbReference type="EMBL" id="CM047739">
    <property type="protein sequence ID" value="KAJ0043381.1"/>
    <property type="molecule type" value="Genomic_DNA"/>
</dbReference>
<evidence type="ECO:0000313" key="2">
    <source>
        <dbReference type="Proteomes" id="UP001163603"/>
    </source>
</evidence>
<accession>A0ACC0YYN4</accession>
<gene>
    <name evidence="1" type="ORF">Pint_18738</name>
</gene>
<reference evidence="2" key="1">
    <citation type="journal article" date="2023" name="G3 (Bethesda)">
        <title>Genome assembly and association tests identify interacting loci associated with vigor, precocity, and sex in interspecific pistachio rootstocks.</title>
        <authorList>
            <person name="Palmer W."/>
            <person name="Jacygrad E."/>
            <person name="Sagayaradj S."/>
            <person name="Cavanaugh K."/>
            <person name="Han R."/>
            <person name="Bertier L."/>
            <person name="Beede B."/>
            <person name="Kafkas S."/>
            <person name="Golino D."/>
            <person name="Preece J."/>
            <person name="Michelmore R."/>
        </authorList>
    </citation>
    <scope>NUCLEOTIDE SEQUENCE [LARGE SCALE GENOMIC DNA]</scope>
</reference>
<evidence type="ECO:0000313" key="1">
    <source>
        <dbReference type="EMBL" id="KAJ0043381.1"/>
    </source>
</evidence>
<proteinExistence type="predicted"/>
<name>A0ACC0YYN4_9ROSI</name>
<keyword evidence="2" id="KW-1185">Reference proteome</keyword>
<comment type="caution">
    <text evidence="1">The sequence shown here is derived from an EMBL/GenBank/DDBJ whole genome shotgun (WGS) entry which is preliminary data.</text>
</comment>
<sequence length="52" mass="5938">MTYELDCQGVVTIMERTYKVLDVNNASRSLTVWIVLILCISARYSKSLEIVV</sequence>
<dbReference type="Proteomes" id="UP001163603">
    <property type="component" value="Chromosome 4"/>
</dbReference>
<protein>
    <submittedName>
        <fullName evidence="1">Uncharacterized protein</fullName>
    </submittedName>
</protein>